<sequence>MNKTLILCGAAAFALGVASEAEARKATYEINGNQYSYDTSDPQQVASARKRIDAANAAYAARTKADAERADMPLVGVFGSPVQTEAKQAQEHLEKVIAEEEDTDAARKEGWSSLTTTKNWRRKQSAKQAPQPETAETQPVAEPQTANAANPNDAQNRPRAMVKSVSFDVTSGIKTTVMMDGAIQEEPFDSTMLTKLAFEQGGANSLTDFVKQIREASPQPAPAAPSNPASPQN</sequence>
<feature type="region of interest" description="Disordered" evidence="1">
    <location>
        <begin position="97"/>
        <end position="160"/>
    </location>
</feature>
<dbReference type="Proteomes" id="UP000707352">
    <property type="component" value="Unassembled WGS sequence"/>
</dbReference>
<organism evidence="2 3">
    <name type="scientific">Microvirga terricola</name>
    <dbReference type="NCBI Taxonomy" id="2719797"/>
    <lineage>
        <taxon>Bacteria</taxon>
        <taxon>Pseudomonadati</taxon>
        <taxon>Pseudomonadota</taxon>
        <taxon>Alphaproteobacteria</taxon>
        <taxon>Hyphomicrobiales</taxon>
        <taxon>Methylobacteriaceae</taxon>
        <taxon>Microvirga</taxon>
    </lineage>
</organism>
<accession>A0ABX0VFB1</accession>
<dbReference type="RefSeq" id="WP_167672932.1">
    <property type="nucleotide sequence ID" value="NZ_JAATJS010000003.1"/>
</dbReference>
<evidence type="ECO:0000256" key="1">
    <source>
        <dbReference type="SAM" id="MobiDB-lite"/>
    </source>
</evidence>
<proteinExistence type="predicted"/>
<keyword evidence="3" id="KW-1185">Reference proteome</keyword>
<gene>
    <name evidence="2" type="ORF">HB375_10505</name>
</gene>
<protein>
    <submittedName>
        <fullName evidence="2">Uncharacterized protein</fullName>
    </submittedName>
</protein>
<evidence type="ECO:0000313" key="2">
    <source>
        <dbReference type="EMBL" id="NIX77041.1"/>
    </source>
</evidence>
<reference evidence="2 3" key="1">
    <citation type="submission" date="2020-03" db="EMBL/GenBank/DDBJ databases">
        <title>The genome sequence of Microvirga sp. c23x22.</title>
        <authorList>
            <person name="Zhang X."/>
        </authorList>
    </citation>
    <scope>NUCLEOTIDE SEQUENCE [LARGE SCALE GENOMIC DNA]</scope>
    <source>
        <strain evidence="3">c23x22</strain>
    </source>
</reference>
<feature type="compositionally biased region" description="Polar residues" evidence="1">
    <location>
        <begin position="144"/>
        <end position="155"/>
    </location>
</feature>
<feature type="compositionally biased region" description="Basic and acidic residues" evidence="1">
    <location>
        <begin position="97"/>
        <end position="110"/>
    </location>
</feature>
<comment type="caution">
    <text evidence="2">The sequence shown here is derived from an EMBL/GenBank/DDBJ whole genome shotgun (WGS) entry which is preliminary data.</text>
</comment>
<evidence type="ECO:0000313" key="3">
    <source>
        <dbReference type="Proteomes" id="UP000707352"/>
    </source>
</evidence>
<dbReference type="EMBL" id="JAATJS010000003">
    <property type="protein sequence ID" value="NIX77041.1"/>
    <property type="molecule type" value="Genomic_DNA"/>
</dbReference>
<name>A0ABX0VFB1_9HYPH</name>
<feature type="region of interest" description="Disordered" evidence="1">
    <location>
        <begin position="211"/>
        <end position="233"/>
    </location>
</feature>